<evidence type="ECO:0000256" key="1">
    <source>
        <dbReference type="ARBA" id="ARBA00004141"/>
    </source>
</evidence>
<dbReference type="GO" id="GO:0030148">
    <property type="term" value="P:sphingolipid biosynthetic process"/>
    <property type="evidence" value="ECO:0007669"/>
    <property type="project" value="TreeGrafter"/>
</dbReference>
<feature type="transmembrane region" description="Helical" evidence="12">
    <location>
        <begin position="237"/>
        <end position="254"/>
    </location>
</feature>
<keyword evidence="7 12" id="KW-1133">Transmembrane helix</keyword>
<feature type="transmembrane region" description="Helical" evidence="12">
    <location>
        <begin position="260"/>
        <end position="279"/>
    </location>
</feature>
<keyword evidence="8 12" id="KW-0443">Lipid metabolism</keyword>
<dbReference type="GO" id="GO:0034626">
    <property type="term" value="P:fatty acid elongation, polyunsaturated fatty acid"/>
    <property type="evidence" value="ECO:0007669"/>
    <property type="project" value="TreeGrafter"/>
</dbReference>
<feature type="transmembrane region" description="Helical" evidence="12">
    <location>
        <begin position="9"/>
        <end position="31"/>
    </location>
</feature>
<evidence type="ECO:0000256" key="6">
    <source>
        <dbReference type="ARBA" id="ARBA00022832"/>
    </source>
</evidence>
<protein>
    <recommendedName>
        <fullName evidence="12">Elongation of very long chain fatty acids protein</fullName>
        <ecNumber evidence="12">2.3.1.199</ecNumber>
    </recommendedName>
    <alternativeName>
        <fullName evidence="12">Very-long-chain 3-oxoacyl-CoA synthase</fullName>
    </alternativeName>
</protein>
<sequence length="291" mass="34317">MKDLHPEKLLFLKAGYNICVTVLLSFTWQIYPVVKCYQYTRYTCYSIALTGSEMALTVTGVQKFLDVTVSLPSFPLFCIYLVMIMLSPVWQRVTSPMQIRPLMIIHNFACCFISIYCMLGFLYSIMLSESTFQLGPQPYLLPYYKMYWITKVIELLDTVFMILRHRRRQISFLHVYHHSSMLLLADSCYRLYPWPAMSVYFAVNSFIHVILYLYYGLTALFPDKSIPWKKNITQLQILQFLTLFVHATFGYLYHNYCVYGLLYGITMTTLFSNFYYAAYVKSKPEKSRKCE</sequence>
<dbReference type="PANTHER" id="PTHR11157:SF134">
    <property type="entry name" value="ELONGATION OF FATTY ACIDS PROTEIN 1-RELATED"/>
    <property type="match status" value="1"/>
</dbReference>
<accession>A0A8S3UE91</accession>
<keyword evidence="14" id="KW-1185">Reference proteome</keyword>
<evidence type="ECO:0000256" key="8">
    <source>
        <dbReference type="ARBA" id="ARBA00023098"/>
    </source>
</evidence>
<evidence type="ECO:0000256" key="7">
    <source>
        <dbReference type="ARBA" id="ARBA00022989"/>
    </source>
</evidence>
<evidence type="ECO:0000256" key="2">
    <source>
        <dbReference type="ARBA" id="ARBA00007263"/>
    </source>
</evidence>
<evidence type="ECO:0000256" key="3">
    <source>
        <dbReference type="ARBA" id="ARBA00022516"/>
    </source>
</evidence>
<evidence type="ECO:0000313" key="14">
    <source>
        <dbReference type="Proteomes" id="UP000683360"/>
    </source>
</evidence>
<keyword evidence="10 12" id="KW-0275">Fatty acid biosynthesis</keyword>
<evidence type="ECO:0000256" key="12">
    <source>
        <dbReference type="RuleBase" id="RU361115"/>
    </source>
</evidence>
<dbReference type="Pfam" id="PF01151">
    <property type="entry name" value="ELO"/>
    <property type="match status" value="1"/>
</dbReference>
<keyword evidence="6 12" id="KW-0276">Fatty acid metabolism</keyword>
<evidence type="ECO:0000256" key="11">
    <source>
        <dbReference type="ARBA" id="ARBA00047375"/>
    </source>
</evidence>
<comment type="caution">
    <text evidence="13">The sequence shown here is derived from an EMBL/GenBank/DDBJ whole genome shotgun (WGS) entry which is preliminary data.</text>
</comment>
<dbReference type="Proteomes" id="UP000683360">
    <property type="component" value="Unassembled WGS sequence"/>
</dbReference>
<gene>
    <name evidence="13" type="ORF">MEDL_51588</name>
</gene>
<keyword evidence="9 12" id="KW-0472">Membrane</keyword>
<proteinExistence type="inferred from homology"/>
<dbReference type="GO" id="GO:0019367">
    <property type="term" value="P:fatty acid elongation, saturated fatty acid"/>
    <property type="evidence" value="ECO:0007669"/>
    <property type="project" value="TreeGrafter"/>
</dbReference>
<dbReference type="InterPro" id="IPR002076">
    <property type="entry name" value="ELO_fam"/>
</dbReference>
<dbReference type="PANTHER" id="PTHR11157">
    <property type="entry name" value="FATTY ACID ACYL TRANSFERASE-RELATED"/>
    <property type="match status" value="1"/>
</dbReference>
<dbReference type="EC" id="2.3.1.199" evidence="12"/>
<keyword evidence="3 12" id="KW-0444">Lipid biosynthesis</keyword>
<organism evidence="13 14">
    <name type="scientific">Mytilus edulis</name>
    <name type="common">Blue mussel</name>
    <dbReference type="NCBI Taxonomy" id="6550"/>
    <lineage>
        <taxon>Eukaryota</taxon>
        <taxon>Metazoa</taxon>
        <taxon>Spiralia</taxon>
        <taxon>Lophotrochozoa</taxon>
        <taxon>Mollusca</taxon>
        <taxon>Bivalvia</taxon>
        <taxon>Autobranchia</taxon>
        <taxon>Pteriomorphia</taxon>
        <taxon>Mytilida</taxon>
        <taxon>Mytiloidea</taxon>
        <taxon>Mytilidae</taxon>
        <taxon>Mytilinae</taxon>
        <taxon>Mytilus</taxon>
    </lineage>
</organism>
<feature type="transmembrane region" description="Helical" evidence="12">
    <location>
        <begin position="146"/>
        <end position="163"/>
    </location>
</feature>
<comment type="subcellular location">
    <subcellularLocation>
        <location evidence="1">Membrane</location>
        <topology evidence="1">Multi-pass membrane protein</topology>
    </subcellularLocation>
</comment>
<evidence type="ECO:0000313" key="13">
    <source>
        <dbReference type="EMBL" id="CAG2239270.1"/>
    </source>
</evidence>
<feature type="transmembrane region" description="Helical" evidence="12">
    <location>
        <begin position="73"/>
        <end position="90"/>
    </location>
</feature>
<keyword evidence="5 12" id="KW-0812">Transmembrane</keyword>
<evidence type="ECO:0000256" key="5">
    <source>
        <dbReference type="ARBA" id="ARBA00022692"/>
    </source>
</evidence>
<dbReference type="GO" id="GO:0009922">
    <property type="term" value="F:fatty acid elongase activity"/>
    <property type="evidence" value="ECO:0007669"/>
    <property type="project" value="UniProtKB-EC"/>
</dbReference>
<evidence type="ECO:0000256" key="4">
    <source>
        <dbReference type="ARBA" id="ARBA00022679"/>
    </source>
</evidence>
<dbReference type="AlphaFoldDB" id="A0A8S3UE91"/>
<evidence type="ECO:0000256" key="10">
    <source>
        <dbReference type="ARBA" id="ARBA00023160"/>
    </source>
</evidence>
<feature type="transmembrane region" description="Helical" evidence="12">
    <location>
        <begin position="198"/>
        <end position="217"/>
    </location>
</feature>
<comment type="similarity">
    <text evidence="2 12">Belongs to the ELO family.</text>
</comment>
<reference evidence="13" key="1">
    <citation type="submission" date="2021-03" db="EMBL/GenBank/DDBJ databases">
        <authorList>
            <person name="Bekaert M."/>
        </authorList>
    </citation>
    <scope>NUCLEOTIDE SEQUENCE</scope>
</reference>
<dbReference type="GO" id="GO:0034625">
    <property type="term" value="P:fatty acid elongation, monounsaturated fatty acid"/>
    <property type="evidence" value="ECO:0007669"/>
    <property type="project" value="TreeGrafter"/>
</dbReference>
<keyword evidence="4 12" id="KW-0808">Transferase</keyword>
<dbReference type="InterPro" id="IPR030457">
    <property type="entry name" value="ELO_CS"/>
</dbReference>
<dbReference type="EMBL" id="CAJPWZ010002508">
    <property type="protein sequence ID" value="CAG2239270.1"/>
    <property type="molecule type" value="Genomic_DNA"/>
</dbReference>
<comment type="catalytic activity">
    <reaction evidence="11 12">
        <text>a very-long-chain acyl-CoA + malonyl-CoA + H(+) = a very-long-chain 3-oxoacyl-CoA + CO2 + CoA</text>
        <dbReference type="Rhea" id="RHEA:32727"/>
        <dbReference type="ChEBI" id="CHEBI:15378"/>
        <dbReference type="ChEBI" id="CHEBI:16526"/>
        <dbReference type="ChEBI" id="CHEBI:57287"/>
        <dbReference type="ChEBI" id="CHEBI:57384"/>
        <dbReference type="ChEBI" id="CHEBI:90725"/>
        <dbReference type="ChEBI" id="CHEBI:90736"/>
        <dbReference type="EC" id="2.3.1.199"/>
    </reaction>
</comment>
<dbReference type="GO" id="GO:0005789">
    <property type="term" value="C:endoplasmic reticulum membrane"/>
    <property type="evidence" value="ECO:0007669"/>
    <property type="project" value="TreeGrafter"/>
</dbReference>
<dbReference type="OrthoDB" id="434092at2759"/>
<dbReference type="GO" id="GO:0042761">
    <property type="term" value="P:very long-chain fatty acid biosynthetic process"/>
    <property type="evidence" value="ECO:0007669"/>
    <property type="project" value="TreeGrafter"/>
</dbReference>
<dbReference type="PROSITE" id="PS01188">
    <property type="entry name" value="ELO"/>
    <property type="match status" value="1"/>
</dbReference>
<name>A0A8S3UE91_MYTED</name>
<feature type="transmembrane region" description="Helical" evidence="12">
    <location>
        <begin position="102"/>
        <end position="126"/>
    </location>
</feature>
<evidence type="ECO:0000256" key="9">
    <source>
        <dbReference type="ARBA" id="ARBA00023136"/>
    </source>
</evidence>